<evidence type="ECO:0000313" key="2">
    <source>
        <dbReference type="Proteomes" id="UP000595140"/>
    </source>
</evidence>
<sequence>MLLYRPPGCQVEKGGPQWRSPSLLLQCPPLEKDPSGRIAATPSKSCGLGWRSPRRDCVPRYCLEGSIGLHPKSLTPEVGVVGNGVAVLEEETKGFLKGRSEMRKSVGREFVFFFPPHVWKGKIFWSHHHEEAAKPIVYLVNWTLQELHIHPGVKLMKPLPASRLWGWKREKEIQARLDALLMASGDEAINGLMGVIGNLTGGMKNRLQIPTNKGWMGKRHPILIES</sequence>
<accession>A0A484LB28</accession>
<reference evidence="1 2" key="1">
    <citation type="submission" date="2018-04" db="EMBL/GenBank/DDBJ databases">
        <authorList>
            <person name="Vogel A."/>
        </authorList>
    </citation>
    <scope>NUCLEOTIDE SEQUENCE [LARGE SCALE GENOMIC DNA]</scope>
</reference>
<organism evidence="1 2">
    <name type="scientific">Cuscuta campestris</name>
    <dbReference type="NCBI Taxonomy" id="132261"/>
    <lineage>
        <taxon>Eukaryota</taxon>
        <taxon>Viridiplantae</taxon>
        <taxon>Streptophyta</taxon>
        <taxon>Embryophyta</taxon>
        <taxon>Tracheophyta</taxon>
        <taxon>Spermatophyta</taxon>
        <taxon>Magnoliopsida</taxon>
        <taxon>eudicotyledons</taxon>
        <taxon>Gunneridae</taxon>
        <taxon>Pentapetalae</taxon>
        <taxon>asterids</taxon>
        <taxon>lamiids</taxon>
        <taxon>Solanales</taxon>
        <taxon>Convolvulaceae</taxon>
        <taxon>Cuscuteae</taxon>
        <taxon>Cuscuta</taxon>
        <taxon>Cuscuta subgen. Grammica</taxon>
        <taxon>Cuscuta sect. Cleistogrammica</taxon>
    </lineage>
</organism>
<keyword evidence="2" id="KW-1185">Reference proteome</keyword>
<dbReference type="EMBL" id="OOIL02001193">
    <property type="protein sequence ID" value="VFQ73436.1"/>
    <property type="molecule type" value="Genomic_DNA"/>
</dbReference>
<name>A0A484LB28_9ASTE</name>
<gene>
    <name evidence="1" type="ORF">CCAM_LOCUS15212</name>
</gene>
<evidence type="ECO:0000313" key="1">
    <source>
        <dbReference type="EMBL" id="VFQ73436.1"/>
    </source>
</evidence>
<dbReference type="AlphaFoldDB" id="A0A484LB28"/>
<dbReference type="Proteomes" id="UP000595140">
    <property type="component" value="Unassembled WGS sequence"/>
</dbReference>
<proteinExistence type="predicted"/>
<protein>
    <submittedName>
        <fullName evidence="1">Uncharacterized protein</fullName>
    </submittedName>
</protein>